<dbReference type="Proteomes" id="UP001266305">
    <property type="component" value="Unassembled WGS sequence"/>
</dbReference>
<evidence type="ECO:0000313" key="2">
    <source>
        <dbReference type="EMBL" id="KAK2112292.1"/>
    </source>
</evidence>
<sequence>MQHFVFRAGGNSGGATFLYESKEAETARLWFRTRGKGTRSGEELWLRVPRCLAQRGRRSGEGLGYGGRGAAAAIGLRGSGAAMGNLFGRKKQSRVTEQDKAILVRPRAGAGAGAGGRPGGRR</sequence>
<proteinExistence type="predicted"/>
<feature type="compositionally biased region" description="Gly residues" evidence="1">
    <location>
        <begin position="110"/>
        <end position="122"/>
    </location>
</feature>
<name>A0ABQ9VSD5_SAGOE</name>
<organism evidence="2 3">
    <name type="scientific">Saguinus oedipus</name>
    <name type="common">Cotton-top tamarin</name>
    <name type="synonym">Oedipomidas oedipus</name>
    <dbReference type="NCBI Taxonomy" id="9490"/>
    <lineage>
        <taxon>Eukaryota</taxon>
        <taxon>Metazoa</taxon>
        <taxon>Chordata</taxon>
        <taxon>Craniata</taxon>
        <taxon>Vertebrata</taxon>
        <taxon>Euteleostomi</taxon>
        <taxon>Mammalia</taxon>
        <taxon>Eutheria</taxon>
        <taxon>Euarchontoglires</taxon>
        <taxon>Primates</taxon>
        <taxon>Haplorrhini</taxon>
        <taxon>Platyrrhini</taxon>
        <taxon>Cebidae</taxon>
        <taxon>Callitrichinae</taxon>
        <taxon>Saguinus</taxon>
    </lineage>
</organism>
<protein>
    <submittedName>
        <fullName evidence="2">Uncharacterized protein</fullName>
    </submittedName>
</protein>
<evidence type="ECO:0000256" key="1">
    <source>
        <dbReference type="SAM" id="MobiDB-lite"/>
    </source>
</evidence>
<feature type="region of interest" description="Disordered" evidence="1">
    <location>
        <begin position="91"/>
        <end position="122"/>
    </location>
</feature>
<keyword evidence="3" id="KW-1185">Reference proteome</keyword>
<gene>
    <name evidence="2" type="ORF">P7K49_012039</name>
</gene>
<dbReference type="EMBL" id="JASSZA010000005">
    <property type="protein sequence ID" value="KAK2112292.1"/>
    <property type="molecule type" value="Genomic_DNA"/>
</dbReference>
<accession>A0ABQ9VSD5</accession>
<comment type="caution">
    <text evidence="2">The sequence shown here is derived from an EMBL/GenBank/DDBJ whole genome shotgun (WGS) entry which is preliminary data.</text>
</comment>
<evidence type="ECO:0000313" key="3">
    <source>
        <dbReference type="Proteomes" id="UP001266305"/>
    </source>
</evidence>
<reference evidence="2 3" key="1">
    <citation type="submission" date="2023-05" db="EMBL/GenBank/DDBJ databases">
        <title>B98-5 Cell Line De Novo Hybrid Assembly: An Optical Mapping Approach.</title>
        <authorList>
            <person name="Kananen K."/>
            <person name="Auerbach J.A."/>
            <person name="Kautto E."/>
            <person name="Blachly J.S."/>
        </authorList>
    </citation>
    <scope>NUCLEOTIDE SEQUENCE [LARGE SCALE GENOMIC DNA]</scope>
    <source>
        <strain evidence="2">B95-8</strain>
        <tissue evidence="2">Cell line</tissue>
    </source>
</reference>